<sequence length="93" mass="10300">MPEMYFHVRWPDGVSHRFYSPSTVIEDYLRPGSEYRIDDFLERGKSALGVASDRVAAIHGVPCGRARATVAELDRAATGAAGDSTVVVERFER</sequence>
<proteinExistence type="predicted"/>
<organism evidence="1 2">
    <name type="scientific">Prauserella halophila</name>
    <dbReference type="NCBI Taxonomy" id="185641"/>
    <lineage>
        <taxon>Bacteria</taxon>
        <taxon>Bacillati</taxon>
        <taxon>Actinomycetota</taxon>
        <taxon>Actinomycetes</taxon>
        <taxon>Pseudonocardiales</taxon>
        <taxon>Pseudonocardiaceae</taxon>
        <taxon>Prauserella</taxon>
    </lineage>
</organism>
<keyword evidence="2" id="KW-1185">Reference proteome</keyword>
<accession>A0ABN1WAK5</accession>
<reference evidence="1 2" key="1">
    <citation type="journal article" date="2019" name="Int. J. Syst. Evol. Microbiol.">
        <title>The Global Catalogue of Microorganisms (GCM) 10K type strain sequencing project: providing services to taxonomists for standard genome sequencing and annotation.</title>
        <authorList>
            <consortium name="The Broad Institute Genomics Platform"/>
            <consortium name="The Broad Institute Genome Sequencing Center for Infectious Disease"/>
            <person name="Wu L."/>
            <person name="Ma J."/>
        </authorList>
    </citation>
    <scope>NUCLEOTIDE SEQUENCE [LARGE SCALE GENOMIC DNA]</scope>
    <source>
        <strain evidence="1 2">JCM 13023</strain>
    </source>
</reference>
<dbReference type="Proteomes" id="UP001500653">
    <property type="component" value="Unassembled WGS sequence"/>
</dbReference>
<evidence type="ECO:0000313" key="2">
    <source>
        <dbReference type="Proteomes" id="UP001500653"/>
    </source>
</evidence>
<dbReference type="InterPro" id="IPR023846">
    <property type="entry name" value="CHP04042_MSMEG0570"/>
</dbReference>
<evidence type="ECO:0000313" key="1">
    <source>
        <dbReference type="EMBL" id="GAA1242973.1"/>
    </source>
</evidence>
<name>A0ABN1WAK5_9PSEU</name>
<comment type="caution">
    <text evidence="1">The sequence shown here is derived from an EMBL/GenBank/DDBJ whole genome shotgun (WGS) entry which is preliminary data.</text>
</comment>
<dbReference type="NCBIfam" id="TIGR04042">
    <property type="entry name" value="MSMEG_0570_fam"/>
    <property type="match status" value="1"/>
</dbReference>
<dbReference type="EMBL" id="BAAALN010000008">
    <property type="protein sequence ID" value="GAA1242973.1"/>
    <property type="molecule type" value="Genomic_DNA"/>
</dbReference>
<protein>
    <submittedName>
        <fullName evidence="1">MSMEG_0570 family nitrogen starvation response protein</fullName>
    </submittedName>
</protein>
<gene>
    <name evidence="1" type="ORF">GCM10009676_30560</name>
</gene>